<reference evidence="5 6" key="1">
    <citation type="journal article" date="2010" name="ISME J.">
        <title>Fine-scale evolution: genomic, phenotypic and ecological differentiation in two coexisting Salinibacter ruber strains.</title>
        <authorList>
            <person name="Pena A."/>
            <person name="Teeling H."/>
            <person name="Huerta-Cepas J."/>
            <person name="Santos F."/>
            <person name="Yarza P."/>
            <person name="Brito-Echeverria J."/>
            <person name="Lucio M."/>
            <person name="Schmitt-Kopplin P."/>
            <person name="Meseguer I."/>
            <person name="Schenowitz C."/>
            <person name="Dossat C."/>
            <person name="Barbe V."/>
            <person name="Dopazo J."/>
            <person name="Rossello-Mora R."/>
            <person name="Schuler M."/>
            <person name="Glockner F.O."/>
            <person name="Amann R."/>
            <person name="Gabaldon T."/>
            <person name="Anton J."/>
        </authorList>
    </citation>
    <scope>NUCLEOTIDE SEQUENCE [LARGE SCALE GENOMIC DNA]</scope>
    <source>
        <strain evidence="5 6">M8</strain>
    </source>
</reference>
<keyword evidence="4" id="KW-0028">Amino-acid biosynthesis</keyword>
<feature type="binding site" evidence="3">
    <location>
        <position position="463"/>
    </location>
    <ligand>
        <name>Mn(2+)</name>
        <dbReference type="ChEBI" id="CHEBI:29035"/>
    </ligand>
</feature>
<comment type="cofactor">
    <cofactor evidence="3">
        <name>Mn(2+)</name>
        <dbReference type="ChEBI" id="CHEBI:29035"/>
    </cofactor>
    <cofactor evidence="3">
        <name>Co(2+)</name>
        <dbReference type="ChEBI" id="CHEBI:48828"/>
    </cofactor>
    <cofactor evidence="3">
        <name>Cd(2+)</name>
        <dbReference type="ChEBI" id="CHEBI:48775"/>
    </cofactor>
    <text evidence="3">Binds 1 divalent cation per subunit. The enzyme is active with manganese, cobalt or cadmium ions.</text>
</comment>
<dbReference type="EC" id="2.5.1.54" evidence="4"/>
<dbReference type="Gene3D" id="3.20.20.70">
    <property type="entry name" value="Aldolase class I"/>
    <property type="match status" value="1"/>
</dbReference>
<evidence type="ECO:0000256" key="4">
    <source>
        <dbReference type="RuleBase" id="RU363071"/>
    </source>
</evidence>
<dbReference type="AlphaFoldDB" id="D5HC71"/>
<keyword evidence="3" id="KW-0104">Cadmium</keyword>
<comment type="pathway">
    <text evidence="4">Metabolic intermediate biosynthesis; chorismate biosynthesis; chorismate from D-erythrose 4-phosphate and phosphoenolpyruvate: step 1/7.</text>
</comment>
<dbReference type="GO" id="GO:0009073">
    <property type="term" value="P:aromatic amino acid family biosynthetic process"/>
    <property type="evidence" value="ECO:0007669"/>
    <property type="project" value="UniProtKB-KW"/>
</dbReference>
<sequence length="517" mass="57283">MDGRWVAKQAVSRVRRSHGTQCYGGTAPMVISFISGLRPHPRFQKRVRGGVRCPCNHCRTNTSLPMSEPTIQDWSLHSWREKDALQQPTYPDEAALEEKLDHVAALPPLVTSWEVENLKAEIARAAQGDRFLLQGGECAESFGNCRADVITGRLKILMQMSLVLTYGLNTSIVRVGRFAGQYAKPRSSDTETRDGTTLPSYRGDIINGPEFSAEARRPDPERMVEAYSSSSLTLNLVRALAEGGFADLRHPEYWDLDFMDHSPLAEEYHALVDAIGDTIDFVEAVTEQELDSLESVTFYTSHEALLLPYEEALSRSVPHKDGIYNLGTHLPWVGKRTNQVDNAHVEYARGIENPVGLKVGPDMTPSRLKTLVRTLDPEDEPGKLTLISRLGADTIGDRLPALVEAVQATGQSVLWIADPMHGNTETTDDGTKTRHFDNILGELEQALDVHAAEGSHLGGVHFELTGRDVTECIGGARGLSEADLGRAYESRVDPRLNYEQSLEMAFSIVRKYRQLHG</sequence>
<evidence type="ECO:0000256" key="1">
    <source>
        <dbReference type="ARBA" id="ARBA00008911"/>
    </source>
</evidence>
<dbReference type="InterPro" id="IPR013785">
    <property type="entry name" value="Aldolase_TIM"/>
</dbReference>
<dbReference type="Proteomes" id="UP000000933">
    <property type="component" value="Chromosome"/>
</dbReference>
<protein>
    <recommendedName>
        <fullName evidence="4">Phospho-2-dehydro-3-deoxyheptonate aldolase</fullName>
        <ecNumber evidence="4">2.5.1.54</ecNumber>
    </recommendedName>
</protein>
<keyword evidence="4" id="KW-0057">Aromatic amino acid biosynthesis</keyword>
<dbReference type="Pfam" id="PF01474">
    <property type="entry name" value="DAHP_synth_2"/>
    <property type="match status" value="1"/>
</dbReference>
<evidence type="ECO:0000313" key="5">
    <source>
        <dbReference type="EMBL" id="CBH25626.1"/>
    </source>
</evidence>
<accession>D5HC71</accession>
<keyword evidence="2 4" id="KW-0808">Transferase</keyword>
<dbReference type="PANTHER" id="PTHR21337:SF0">
    <property type="entry name" value="PHOSPHO-2-DEHYDRO-3-DEOXYHEPTONATE ALDOLASE"/>
    <property type="match status" value="1"/>
</dbReference>
<dbReference type="PATRIC" id="fig|761659.10.peg.2953"/>
<dbReference type="HOGENOM" id="CLU_026885_0_1_10"/>
<dbReference type="GO" id="GO:0008652">
    <property type="term" value="P:amino acid biosynthetic process"/>
    <property type="evidence" value="ECO:0007669"/>
    <property type="project" value="UniProtKB-KW"/>
</dbReference>
<dbReference type="EMBL" id="FP565814">
    <property type="protein sequence ID" value="CBH25626.1"/>
    <property type="molecule type" value="Genomic_DNA"/>
</dbReference>
<keyword evidence="3" id="KW-0170">Cobalt</keyword>
<proteinExistence type="inferred from homology"/>
<gene>
    <name evidence="5" type="primary">aroH</name>
    <name evidence="5" type="ordered locus">SRM_02705</name>
</gene>
<organism evidence="5 6">
    <name type="scientific">Salinibacter ruber (strain M8)</name>
    <dbReference type="NCBI Taxonomy" id="761659"/>
    <lineage>
        <taxon>Bacteria</taxon>
        <taxon>Pseudomonadati</taxon>
        <taxon>Rhodothermota</taxon>
        <taxon>Rhodothermia</taxon>
        <taxon>Rhodothermales</taxon>
        <taxon>Salinibacteraceae</taxon>
        <taxon>Salinibacter</taxon>
    </lineage>
</organism>
<evidence type="ECO:0000313" key="6">
    <source>
        <dbReference type="Proteomes" id="UP000000933"/>
    </source>
</evidence>
<evidence type="ECO:0000256" key="2">
    <source>
        <dbReference type="ARBA" id="ARBA00022679"/>
    </source>
</evidence>
<feature type="binding site" evidence="3">
    <location>
        <position position="138"/>
    </location>
    <ligand>
        <name>Mn(2+)</name>
        <dbReference type="ChEBI" id="CHEBI:29035"/>
    </ligand>
</feature>
<comment type="similarity">
    <text evidence="1 4">Belongs to the class-II DAHP synthase family.</text>
</comment>
<dbReference type="UniPathway" id="UPA00053">
    <property type="reaction ID" value="UER00084"/>
</dbReference>
<feature type="binding site" evidence="3">
    <location>
        <position position="358"/>
    </location>
    <ligand>
        <name>phosphoenolpyruvate</name>
        <dbReference type="ChEBI" id="CHEBI:58702"/>
    </ligand>
</feature>
<evidence type="ECO:0000256" key="3">
    <source>
        <dbReference type="PIRSR" id="PIRSR602480-1"/>
    </source>
</evidence>
<reference evidence="6" key="2">
    <citation type="submission" date="2010-04" db="EMBL/GenBank/DDBJ databases">
        <title>Genome sequence of Salinibacter ruber M8.</title>
        <authorList>
            <consortium name="Genoscope"/>
        </authorList>
    </citation>
    <scope>NUCLEOTIDE SEQUENCE [LARGE SCALE GENOMIC DNA]</scope>
    <source>
        <strain evidence="6">M8</strain>
    </source>
</reference>
<feature type="binding site" evidence="3">
    <location>
        <position position="177"/>
    </location>
    <ligand>
        <name>phosphoenolpyruvate</name>
        <dbReference type="ChEBI" id="CHEBI:58702"/>
    </ligand>
</feature>
<dbReference type="GO" id="GO:0009423">
    <property type="term" value="P:chorismate biosynthetic process"/>
    <property type="evidence" value="ECO:0007669"/>
    <property type="project" value="UniProtKB-UniPathway"/>
</dbReference>
<feature type="binding site" evidence="3">
    <location>
        <position position="421"/>
    </location>
    <ligand>
        <name>Mn(2+)</name>
        <dbReference type="ChEBI" id="CHEBI:29035"/>
    </ligand>
</feature>
<dbReference type="GO" id="GO:0003849">
    <property type="term" value="F:3-deoxy-7-phosphoheptulonate synthase activity"/>
    <property type="evidence" value="ECO:0007669"/>
    <property type="project" value="UniProtKB-EC"/>
</dbReference>
<comment type="catalytic activity">
    <reaction evidence="4">
        <text>D-erythrose 4-phosphate + phosphoenolpyruvate + H2O = 7-phospho-2-dehydro-3-deoxy-D-arabino-heptonate + phosphate</text>
        <dbReference type="Rhea" id="RHEA:14717"/>
        <dbReference type="ChEBI" id="CHEBI:15377"/>
        <dbReference type="ChEBI" id="CHEBI:16897"/>
        <dbReference type="ChEBI" id="CHEBI:43474"/>
        <dbReference type="ChEBI" id="CHEBI:58394"/>
        <dbReference type="ChEBI" id="CHEBI:58702"/>
        <dbReference type="EC" id="2.5.1.54"/>
    </reaction>
</comment>
<dbReference type="SUPFAM" id="SSF51569">
    <property type="entry name" value="Aldolase"/>
    <property type="match status" value="1"/>
</dbReference>
<feature type="binding site" evidence="3">
    <location>
        <position position="389"/>
    </location>
    <ligand>
        <name>phosphoenolpyruvate</name>
        <dbReference type="ChEBI" id="CHEBI:58702"/>
    </ligand>
</feature>
<dbReference type="PANTHER" id="PTHR21337">
    <property type="entry name" value="PHOSPHO-2-DEHYDRO-3-DEOXYHEPTONATE ALDOLASE 1, 2"/>
    <property type="match status" value="1"/>
</dbReference>
<dbReference type="KEGG" id="srm:SRM_02705"/>
<dbReference type="InterPro" id="IPR002480">
    <property type="entry name" value="DAHP_synth_2"/>
</dbReference>
<keyword evidence="3" id="KW-0464">Manganese</keyword>
<dbReference type="NCBIfam" id="TIGR01358">
    <property type="entry name" value="DAHP_synth_II"/>
    <property type="match status" value="1"/>
</dbReference>
<feature type="binding site" evidence="3">
    <location>
        <position position="493"/>
    </location>
    <ligand>
        <name>Mn(2+)</name>
        <dbReference type="ChEBI" id="CHEBI:29035"/>
    </ligand>
</feature>
<name>D5HC71_SALRM</name>